<keyword evidence="1" id="KW-0472">Membrane</keyword>
<organism evidence="2 3">
    <name type="scientific">Mesorhizobium waimense</name>
    <dbReference type="NCBI Taxonomy" id="1300307"/>
    <lineage>
        <taxon>Bacteria</taxon>
        <taxon>Pseudomonadati</taxon>
        <taxon>Pseudomonadota</taxon>
        <taxon>Alphaproteobacteria</taxon>
        <taxon>Hyphomicrobiales</taxon>
        <taxon>Phyllobacteriaceae</taxon>
        <taxon>Mesorhizobium</taxon>
    </lineage>
</organism>
<sequence length="258" mass="27613">MTGLIEHFRRPPWPALLGVSAAGYVIWLLGSIGVLPAAVCVTGAGGWPGGAELWEVVAATLTLNAPGSLLTGWSMMLVAMMSPLVAAPIVHVQQSSLARRRARAVAGFLVGYSMVWLAMGVPLGLLALQAQAAFGPSAFPLAVGVALIWSASPVHRRLLNRAHRSRPISLFGMRADGDCLVFGIEHGLLCAATCWAWMLVPLLAADWHFTAMLATGIVLLAERLSLPRTAQWRMPVAMSLALRLRAHLFPLVLNRRHG</sequence>
<proteinExistence type="predicted"/>
<feature type="transmembrane region" description="Helical" evidence="1">
    <location>
        <begin position="204"/>
        <end position="224"/>
    </location>
</feature>
<feature type="transmembrane region" description="Helical" evidence="1">
    <location>
        <begin position="138"/>
        <end position="158"/>
    </location>
</feature>
<reference evidence="2 3" key="1">
    <citation type="submission" date="2018-09" db="EMBL/GenBank/DDBJ databases">
        <title>Mesorhizobium carmichaelinearum sp. nov. isolated from Carmichaelinea spp. root nodules in New Zealand.</title>
        <authorList>
            <person name="De Meyer S.E."/>
        </authorList>
    </citation>
    <scope>NUCLEOTIDE SEQUENCE [LARGE SCALE GENOMIC DNA]</scope>
    <source>
        <strain evidence="2 3">ICMP19557</strain>
    </source>
</reference>
<feature type="transmembrane region" description="Helical" evidence="1">
    <location>
        <begin position="104"/>
        <end position="126"/>
    </location>
</feature>
<dbReference type="OrthoDB" id="980055at2"/>
<dbReference type="Proteomes" id="UP000272706">
    <property type="component" value="Unassembled WGS sequence"/>
</dbReference>
<gene>
    <name evidence="2" type="ORF">D3227_37790</name>
</gene>
<evidence type="ECO:0000313" key="3">
    <source>
        <dbReference type="Proteomes" id="UP000272706"/>
    </source>
</evidence>
<comment type="caution">
    <text evidence="2">The sequence shown here is derived from an EMBL/GenBank/DDBJ whole genome shotgun (WGS) entry which is preliminary data.</text>
</comment>
<keyword evidence="3" id="KW-1185">Reference proteome</keyword>
<keyword evidence="1" id="KW-0812">Transmembrane</keyword>
<evidence type="ECO:0000256" key="1">
    <source>
        <dbReference type="SAM" id="Phobius"/>
    </source>
</evidence>
<feature type="transmembrane region" description="Helical" evidence="1">
    <location>
        <begin position="67"/>
        <end position="92"/>
    </location>
</feature>
<dbReference type="InterPro" id="IPR018688">
    <property type="entry name" value="PpoB2-like"/>
</dbReference>
<feature type="transmembrane region" description="Helical" evidence="1">
    <location>
        <begin position="21"/>
        <end position="47"/>
    </location>
</feature>
<dbReference type="EMBL" id="QZWZ01000076">
    <property type="protein sequence ID" value="RJT24190.1"/>
    <property type="molecule type" value="Genomic_DNA"/>
</dbReference>
<evidence type="ECO:0008006" key="4">
    <source>
        <dbReference type="Google" id="ProtNLM"/>
    </source>
</evidence>
<keyword evidence="1" id="KW-1133">Transmembrane helix</keyword>
<dbReference type="AlphaFoldDB" id="A0A3A5K185"/>
<evidence type="ECO:0000313" key="2">
    <source>
        <dbReference type="EMBL" id="RJT24190.1"/>
    </source>
</evidence>
<name>A0A3A5K185_9HYPH</name>
<accession>A0A3A5K185</accession>
<protein>
    <recommendedName>
        <fullName evidence="4">DUF2182 domain-containing protein</fullName>
    </recommendedName>
</protein>
<dbReference type="Pfam" id="PF09948">
    <property type="entry name" value="PpoB2"/>
    <property type="match status" value="1"/>
</dbReference>
<dbReference type="RefSeq" id="WP_120019166.1">
    <property type="nucleotide sequence ID" value="NZ_QZWZ01000076.1"/>
</dbReference>
<feature type="transmembrane region" description="Helical" evidence="1">
    <location>
        <begin position="179"/>
        <end position="198"/>
    </location>
</feature>